<reference evidence="6 7" key="1">
    <citation type="journal article" date="2019" name="Emerg. Microbes Infect.">
        <title>Comprehensive subspecies identification of 175 nontuberculous mycobacteria species based on 7547 genomic profiles.</title>
        <authorList>
            <person name="Matsumoto Y."/>
            <person name="Kinjo T."/>
            <person name="Motooka D."/>
            <person name="Nabeya D."/>
            <person name="Jung N."/>
            <person name="Uechi K."/>
            <person name="Horii T."/>
            <person name="Iida T."/>
            <person name="Fujita J."/>
            <person name="Nakamura S."/>
        </authorList>
    </citation>
    <scope>NUCLEOTIDE SEQUENCE [LARGE SCALE GENOMIC DNA]</scope>
    <source>
        <strain evidence="6 7">JCM 30396</strain>
    </source>
</reference>
<feature type="compositionally biased region" description="Acidic residues" evidence="3">
    <location>
        <begin position="7"/>
        <end position="23"/>
    </location>
</feature>
<evidence type="ECO:0000256" key="2">
    <source>
        <dbReference type="ARBA" id="ARBA00023136"/>
    </source>
</evidence>
<dbReference type="KEGG" id="mhev:MHEL_13340"/>
<name>A0A7I7T3K9_9MYCO</name>
<dbReference type="PANTHER" id="PTHR37042">
    <property type="entry name" value="OUTER MEMBRANE PROTEIN RV1973"/>
    <property type="match status" value="1"/>
</dbReference>
<dbReference type="InterPro" id="IPR018704">
    <property type="entry name" value="SecYEG/CpoB_TPR"/>
</dbReference>
<evidence type="ECO:0000256" key="1">
    <source>
        <dbReference type="ARBA" id="ARBA00004370"/>
    </source>
</evidence>
<dbReference type="Proteomes" id="UP000467148">
    <property type="component" value="Chromosome"/>
</dbReference>
<dbReference type="EMBL" id="AP022596">
    <property type="protein sequence ID" value="BBY63091.1"/>
    <property type="molecule type" value="Genomic_DNA"/>
</dbReference>
<evidence type="ECO:0000313" key="7">
    <source>
        <dbReference type="Proteomes" id="UP000467148"/>
    </source>
</evidence>
<dbReference type="Pfam" id="PF09976">
    <property type="entry name" value="TPR_21"/>
    <property type="match status" value="1"/>
</dbReference>
<protein>
    <recommendedName>
        <fullName evidence="5">Ancillary SecYEG translocon subunit/Cell division coordinator CpoB TPR domain-containing protein</fullName>
    </recommendedName>
</protein>
<dbReference type="PANTHER" id="PTHR37042:SF4">
    <property type="entry name" value="OUTER MEMBRANE PROTEIN RV1973"/>
    <property type="match status" value="1"/>
</dbReference>
<proteinExistence type="predicted"/>
<dbReference type="AlphaFoldDB" id="A0A7I7T3K9"/>
<feature type="domain" description="Ancillary SecYEG translocon subunit/Cell division coordinator CpoB TPR" evidence="5">
    <location>
        <begin position="49"/>
        <end position="137"/>
    </location>
</feature>
<evidence type="ECO:0000259" key="5">
    <source>
        <dbReference type="Pfam" id="PF09976"/>
    </source>
</evidence>
<keyword evidence="7" id="KW-1185">Reference proteome</keyword>
<keyword evidence="4" id="KW-0812">Transmembrane</keyword>
<organism evidence="6 7">
    <name type="scientific">Mycolicibacterium helvum</name>
    <dbReference type="NCBI Taxonomy" id="1534349"/>
    <lineage>
        <taxon>Bacteria</taxon>
        <taxon>Bacillati</taxon>
        <taxon>Actinomycetota</taxon>
        <taxon>Actinomycetes</taxon>
        <taxon>Mycobacteriales</taxon>
        <taxon>Mycobacteriaceae</taxon>
        <taxon>Mycolicibacterium</taxon>
    </lineage>
</organism>
<evidence type="ECO:0000256" key="4">
    <source>
        <dbReference type="SAM" id="Phobius"/>
    </source>
</evidence>
<feature type="region of interest" description="Disordered" evidence="3">
    <location>
        <begin position="1"/>
        <end position="37"/>
    </location>
</feature>
<sequence>MTVTSETEVEAEVAADAEAEAADAPETKTEAAVEEPSPRQWPRLIRRGLVWALVVGLLGACGFLGWQVWQEREISAASRDAQQAAVHYAQVLTSIDSNNVDQNFAEVLNGATGEFKDMYSQSSAQLRQLLVDNKATARGVVIDSAVKSASKNQVVVLLFVDQTVANKAAPDPRIDRSRVKMTMDKVDGAWRASKVELP</sequence>
<keyword evidence="2 4" id="KW-0472">Membrane</keyword>
<evidence type="ECO:0000256" key="3">
    <source>
        <dbReference type="SAM" id="MobiDB-lite"/>
    </source>
</evidence>
<keyword evidence="4" id="KW-1133">Transmembrane helix</keyword>
<comment type="subcellular location">
    <subcellularLocation>
        <location evidence="1">Membrane</location>
    </subcellularLocation>
</comment>
<dbReference type="GO" id="GO:0016020">
    <property type="term" value="C:membrane"/>
    <property type="evidence" value="ECO:0007669"/>
    <property type="project" value="UniProtKB-SubCell"/>
</dbReference>
<evidence type="ECO:0000313" key="6">
    <source>
        <dbReference type="EMBL" id="BBY63091.1"/>
    </source>
</evidence>
<accession>A0A7I7T3K9</accession>
<feature type="transmembrane region" description="Helical" evidence="4">
    <location>
        <begin position="49"/>
        <end position="69"/>
    </location>
</feature>
<gene>
    <name evidence="6" type="ORF">MHEL_13340</name>
</gene>